<dbReference type="Gene3D" id="1.10.287.130">
    <property type="match status" value="1"/>
</dbReference>
<organism evidence="8 9">
    <name type="scientific">Methanolobus mangrovi</name>
    <dbReference type="NCBI Taxonomy" id="3072977"/>
    <lineage>
        <taxon>Archaea</taxon>
        <taxon>Methanobacteriati</taxon>
        <taxon>Methanobacteriota</taxon>
        <taxon>Stenosarchaea group</taxon>
        <taxon>Methanomicrobia</taxon>
        <taxon>Methanosarcinales</taxon>
        <taxon>Methanosarcinaceae</taxon>
        <taxon>Methanolobus</taxon>
    </lineage>
</organism>
<dbReference type="SMART" id="SM00388">
    <property type="entry name" value="HisKA"/>
    <property type="match status" value="1"/>
</dbReference>
<dbReference type="CDD" id="cd00075">
    <property type="entry name" value="HATPase"/>
    <property type="match status" value="1"/>
</dbReference>
<dbReference type="SUPFAM" id="SSF101215">
    <property type="entry name" value="KaiA/RbsU domain"/>
    <property type="match status" value="1"/>
</dbReference>
<dbReference type="InterPro" id="IPR005467">
    <property type="entry name" value="His_kinase_dom"/>
</dbReference>
<dbReference type="KEGG" id="mmav:RE476_08775"/>
<dbReference type="InterPro" id="IPR003661">
    <property type="entry name" value="HisK_dim/P_dom"/>
</dbReference>
<accession>A0AA51UI79</accession>
<dbReference type="Gene3D" id="3.30.565.10">
    <property type="entry name" value="Histidine kinase-like ATPase, C-terminal domain"/>
    <property type="match status" value="1"/>
</dbReference>
<dbReference type="InterPro" id="IPR036097">
    <property type="entry name" value="HisK_dim/P_sf"/>
</dbReference>
<evidence type="ECO:0000256" key="3">
    <source>
        <dbReference type="ARBA" id="ARBA00022553"/>
    </source>
</evidence>
<dbReference type="PANTHER" id="PTHR43711:SF1">
    <property type="entry name" value="HISTIDINE KINASE 1"/>
    <property type="match status" value="1"/>
</dbReference>
<protein>
    <recommendedName>
        <fullName evidence="2">histidine kinase</fullName>
        <ecNumber evidence="2">2.7.13.3</ecNumber>
    </recommendedName>
</protein>
<dbReference type="Pfam" id="PF08673">
    <property type="entry name" value="RsbU_N"/>
    <property type="match status" value="1"/>
</dbReference>
<dbReference type="GO" id="GO:0005524">
    <property type="term" value="F:ATP binding"/>
    <property type="evidence" value="ECO:0007669"/>
    <property type="project" value="UniProtKB-KW"/>
</dbReference>
<dbReference type="Gene3D" id="1.10.1240.30">
    <property type="entry name" value="KaiA/RbsU domain"/>
    <property type="match status" value="1"/>
</dbReference>
<dbReference type="PRINTS" id="PR00344">
    <property type="entry name" value="BCTRLSENSOR"/>
</dbReference>
<dbReference type="AlphaFoldDB" id="A0AA51UI79"/>
<evidence type="ECO:0000256" key="2">
    <source>
        <dbReference type="ARBA" id="ARBA00012438"/>
    </source>
</evidence>
<reference evidence="8" key="1">
    <citation type="submission" date="2023-08" db="EMBL/GenBank/DDBJ databases">
        <title>Methanolobus mangrovi sp. nov. and Methanolobus sediminis sp. nov, two novel methylotrophic methanogens isolated from mangrove sediments in China.</title>
        <authorList>
            <person name="Zhou J."/>
        </authorList>
    </citation>
    <scope>NUCLEOTIDE SEQUENCE</scope>
    <source>
        <strain evidence="8">FTZ2</strain>
    </source>
</reference>
<dbReference type="InterPro" id="IPR036890">
    <property type="entry name" value="HATPase_C_sf"/>
</dbReference>
<dbReference type="SUPFAM" id="SSF55874">
    <property type="entry name" value="ATPase domain of HSP90 chaperone/DNA topoisomerase II/histidine kinase"/>
    <property type="match status" value="1"/>
</dbReference>
<gene>
    <name evidence="8" type="ORF">RE476_08775</name>
</gene>
<dbReference type="SUPFAM" id="SSF47384">
    <property type="entry name" value="Homodimeric domain of signal transducing histidine kinase"/>
    <property type="match status" value="1"/>
</dbReference>
<dbReference type="InterPro" id="IPR014787">
    <property type="entry name" value="PSer_Pase_RsbU_N"/>
</dbReference>
<evidence type="ECO:0000256" key="5">
    <source>
        <dbReference type="ARBA" id="ARBA00022777"/>
    </source>
</evidence>
<dbReference type="EMBL" id="CP133594">
    <property type="protein sequence ID" value="WMW23468.1"/>
    <property type="molecule type" value="Genomic_DNA"/>
</dbReference>
<dbReference type="PROSITE" id="PS50109">
    <property type="entry name" value="HIS_KIN"/>
    <property type="match status" value="1"/>
</dbReference>
<evidence type="ECO:0000256" key="4">
    <source>
        <dbReference type="ARBA" id="ARBA00022679"/>
    </source>
</evidence>
<sequence>MITETDFKERYYGILKGYVTTREEKYLMRSEDLGYELVRCNVPPEDIVELHELAISRLATDLPAKNMMECVGFLSTPLVELMMAYGLAFRQWIDDLEKSKQELIMYAQELQHSNELKELFADIMRHDLLNPASLVNGFVSILLEWEEDEKKKSLLTNIEKSNRNLVYIIEKAAEFAKLDSVEELDYSTHDLGLILQDIVDTFMPKFEENEMTVDMGIDRSYPSLVNPLIEQVFVNLISNAIKYGPKGGHVDISISDAGKEWQVNVKDNGSGIPEQDREMIFTRFSRLDKVNKGSIKGTGLGLAIVHKIVTLHNGGVGVDSNSPENGSNFWVRLNKAPTI</sequence>
<keyword evidence="3" id="KW-0597">Phosphoprotein</keyword>
<comment type="catalytic activity">
    <reaction evidence="1">
        <text>ATP + protein L-histidine = ADP + protein N-phospho-L-histidine.</text>
        <dbReference type="EC" id="2.7.13.3"/>
    </reaction>
</comment>
<dbReference type="PANTHER" id="PTHR43711">
    <property type="entry name" value="TWO-COMPONENT HISTIDINE KINASE"/>
    <property type="match status" value="1"/>
</dbReference>
<dbReference type="EC" id="2.7.13.3" evidence="2"/>
<evidence type="ECO:0000256" key="1">
    <source>
        <dbReference type="ARBA" id="ARBA00000085"/>
    </source>
</evidence>
<dbReference type="FunFam" id="3.30.565.10:FF:000006">
    <property type="entry name" value="Sensor histidine kinase WalK"/>
    <property type="match status" value="1"/>
</dbReference>
<dbReference type="GeneID" id="84230230"/>
<dbReference type="GO" id="GO:0000155">
    <property type="term" value="F:phosphorelay sensor kinase activity"/>
    <property type="evidence" value="ECO:0007669"/>
    <property type="project" value="InterPro"/>
</dbReference>
<dbReference type="InterPro" id="IPR050736">
    <property type="entry name" value="Sensor_HK_Regulatory"/>
</dbReference>
<dbReference type="SMART" id="SM00387">
    <property type="entry name" value="HATPase_c"/>
    <property type="match status" value="1"/>
</dbReference>
<keyword evidence="8" id="KW-0547">Nucleotide-binding</keyword>
<name>A0AA51UI79_9EURY</name>
<dbReference type="RefSeq" id="WP_309309584.1">
    <property type="nucleotide sequence ID" value="NZ_CP133594.1"/>
</dbReference>
<dbReference type="InterPro" id="IPR017944">
    <property type="entry name" value="KaiA/RbsU_helical_domain_sf"/>
</dbReference>
<dbReference type="Pfam" id="PF02518">
    <property type="entry name" value="HATPase_c"/>
    <property type="match status" value="1"/>
</dbReference>
<evidence type="ECO:0000256" key="6">
    <source>
        <dbReference type="ARBA" id="ARBA00023012"/>
    </source>
</evidence>
<feature type="domain" description="Histidine kinase" evidence="7">
    <location>
        <begin position="123"/>
        <end position="337"/>
    </location>
</feature>
<evidence type="ECO:0000313" key="9">
    <source>
        <dbReference type="Proteomes" id="UP001183006"/>
    </source>
</evidence>
<dbReference type="InterPro" id="IPR003594">
    <property type="entry name" value="HATPase_dom"/>
</dbReference>
<dbReference type="InterPro" id="IPR004358">
    <property type="entry name" value="Sig_transdc_His_kin-like_C"/>
</dbReference>
<evidence type="ECO:0000259" key="7">
    <source>
        <dbReference type="PROSITE" id="PS50109"/>
    </source>
</evidence>
<evidence type="ECO:0000313" key="8">
    <source>
        <dbReference type="EMBL" id="WMW23468.1"/>
    </source>
</evidence>
<dbReference type="Proteomes" id="UP001183006">
    <property type="component" value="Chromosome"/>
</dbReference>
<keyword evidence="5" id="KW-0418">Kinase</keyword>
<keyword evidence="8" id="KW-0067">ATP-binding</keyword>
<keyword evidence="6" id="KW-0902">Two-component regulatory system</keyword>
<dbReference type="Pfam" id="PF00512">
    <property type="entry name" value="HisKA"/>
    <property type="match status" value="1"/>
</dbReference>
<keyword evidence="4" id="KW-0808">Transferase</keyword>
<proteinExistence type="predicted"/>
<keyword evidence="9" id="KW-1185">Reference proteome</keyword>